<dbReference type="InterPro" id="IPR005181">
    <property type="entry name" value="SASA"/>
</dbReference>
<dbReference type="Proteomes" id="UP000543642">
    <property type="component" value="Unassembled WGS sequence"/>
</dbReference>
<sequence length="508" mass="57127">MNKNQKTSILFGEHMVLQRGKPVPVWGKSRPGDRIKVSVQGQEKSGYADASGKWMIRLNPLAMSWGETLKVSGEDFEEIFEDVLVGDVWIAAGQSNMEFPMFYEKNYKEELEQIRESGIRFFDYPEVCYEGQLDLYEYNNDGVWRVCDSKNLGYFSAAAYFFAKELSKALQIPIGIIGCNWGGTTASCWMDPKYLKDHPGKVWLEDYQRQTAGMDIDAYEKNIQKDVTLIRNNWIHDEASLEHETGYEELKTMYENFLAMGDQAEPAMGPKSCKRPGGLYYSMVCAVAPAAVTGVLWYQGESDVLHKEVYKDVFPALIRCWRHLWEEELPFLFVQLAPFKGVGLFGGSDYPSIREAQQLTADSVKNTGMAVITDAGSVYDIHPKNKKPVGERLALIALNKVYGMDSLLCEAPTLIRGWLADNALILEFKNAGDELDLRGDRVGGLEIFRDGTPVENYSVTVEENILRICGPEIVPGAAFLVEMACTPYYCVNLYNSAGIPARPARVEI</sequence>
<comment type="caution">
    <text evidence="3">The sequence shown here is derived from an EMBL/GenBank/DDBJ whole genome shotgun (WGS) entry which is preliminary data.</text>
</comment>
<keyword evidence="4" id="KW-1185">Reference proteome</keyword>
<dbReference type="GO" id="GO:0005975">
    <property type="term" value="P:carbohydrate metabolic process"/>
    <property type="evidence" value="ECO:0007669"/>
    <property type="project" value="TreeGrafter"/>
</dbReference>
<dbReference type="InterPro" id="IPR039329">
    <property type="entry name" value="SIAE"/>
</dbReference>
<dbReference type="EMBL" id="JACHFW010000006">
    <property type="protein sequence ID" value="MBB5264733.1"/>
    <property type="molecule type" value="Genomic_DNA"/>
</dbReference>
<reference evidence="3 4" key="1">
    <citation type="submission" date="2020-08" db="EMBL/GenBank/DDBJ databases">
        <title>Genomic Encyclopedia of Type Strains, Phase IV (KMG-IV): sequencing the most valuable type-strain genomes for metagenomic binning, comparative biology and taxonomic classification.</title>
        <authorList>
            <person name="Goeker M."/>
        </authorList>
    </citation>
    <scope>NUCLEOTIDE SEQUENCE [LARGE SCALE GENOMIC DNA]</scope>
    <source>
        <strain evidence="3 4">DSM 106146</strain>
    </source>
</reference>
<dbReference type="InterPro" id="IPR036514">
    <property type="entry name" value="SGNH_hydro_sf"/>
</dbReference>
<evidence type="ECO:0000313" key="3">
    <source>
        <dbReference type="EMBL" id="MBB5264733.1"/>
    </source>
</evidence>
<keyword evidence="1 3" id="KW-0378">Hydrolase</keyword>
<gene>
    <name evidence="3" type="ORF">HNP82_001861</name>
</gene>
<dbReference type="GO" id="GO:0001681">
    <property type="term" value="F:sialate O-acetylesterase activity"/>
    <property type="evidence" value="ECO:0007669"/>
    <property type="project" value="UniProtKB-EC"/>
</dbReference>
<feature type="domain" description="Sialate O-acetylesterase" evidence="2">
    <location>
        <begin position="278"/>
        <end position="369"/>
    </location>
</feature>
<dbReference type="PANTHER" id="PTHR22901:SF0">
    <property type="entry name" value="SIALATE O-ACETYLESTERASE"/>
    <property type="match status" value="1"/>
</dbReference>
<protein>
    <submittedName>
        <fullName evidence="3">Sialate O-acetylesterase</fullName>
        <ecNumber evidence="3">3.1.1.53</ecNumber>
    </submittedName>
</protein>
<evidence type="ECO:0000259" key="2">
    <source>
        <dbReference type="Pfam" id="PF03629"/>
    </source>
</evidence>
<evidence type="ECO:0000256" key="1">
    <source>
        <dbReference type="ARBA" id="ARBA00022801"/>
    </source>
</evidence>
<dbReference type="Gene3D" id="3.40.50.1110">
    <property type="entry name" value="SGNH hydrolase"/>
    <property type="match status" value="1"/>
</dbReference>
<dbReference type="SUPFAM" id="SSF52266">
    <property type="entry name" value="SGNH hydrolase"/>
    <property type="match status" value="1"/>
</dbReference>
<dbReference type="AlphaFoldDB" id="A0A7W8HAF6"/>
<dbReference type="RefSeq" id="WP_183773614.1">
    <property type="nucleotide sequence ID" value="NZ_JACHFW010000006.1"/>
</dbReference>
<dbReference type="Pfam" id="PF03629">
    <property type="entry name" value="SASA"/>
    <property type="match status" value="1"/>
</dbReference>
<dbReference type="EC" id="3.1.1.53" evidence="3"/>
<accession>A0A7W8HAF6</accession>
<evidence type="ECO:0000313" key="4">
    <source>
        <dbReference type="Proteomes" id="UP000543642"/>
    </source>
</evidence>
<proteinExistence type="predicted"/>
<organism evidence="3 4">
    <name type="scientific">Catenibacillus scindens</name>
    <dbReference type="NCBI Taxonomy" id="673271"/>
    <lineage>
        <taxon>Bacteria</taxon>
        <taxon>Bacillati</taxon>
        <taxon>Bacillota</taxon>
        <taxon>Clostridia</taxon>
        <taxon>Lachnospirales</taxon>
        <taxon>Lachnospiraceae</taxon>
        <taxon>Catenibacillus</taxon>
    </lineage>
</organism>
<dbReference type="PANTHER" id="PTHR22901">
    <property type="entry name" value="SIALATE O-ACETYLESTERASE"/>
    <property type="match status" value="1"/>
</dbReference>
<name>A0A7W8HAF6_9FIRM</name>